<evidence type="ECO:0000256" key="4">
    <source>
        <dbReference type="PIRSR" id="PIRSR606710-1"/>
    </source>
</evidence>
<keyword evidence="9" id="KW-1185">Reference proteome</keyword>
<dbReference type="GO" id="GO:0004553">
    <property type="term" value="F:hydrolase activity, hydrolyzing O-glycosyl compounds"/>
    <property type="evidence" value="ECO:0007669"/>
    <property type="project" value="InterPro"/>
</dbReference>
<dbReference type="SUPFAM" id="SSF75005">
    <property type="entry name" value="Arabinanase/levansucrase/invertase"/>
    <property type="match status" value="1"/>
</dbReference>
<feature type="domain" description="Beta-xylosidase C-terminal Concanavalin A-like" evidence="7">
    <location>
        <begin position="329"/>
        <end position="511"/>
    </location>
</feature>
<sequence length="513" mass="57212">MKPILLCLLCVGTIFAQSEPKSLTWGDQYNGTYNNPVLNADYSDPDIIKAGDTFYMVCSDFHYMGMQVLESKDLVNWTLINQIYNRFDFAEGYNTMQKYSQGSWAPSIRQHNGLFYVYFCTPEEGVYMATAKDPAGQWSPLVEVKRTKGWEDPCPFWDEDGTAYLGHSVLGAGPIIVHKMSPDGTKLLDDGVEVYRGNVAEGTKFYKRGGWYYLIIPEGGVATGEQVALRSKSIYGPYEHKIVLEQGSTAINGPHQGGLVELESGEAWFMHFQDVGALGRICHLQPVKWTDGWPLMGIDYDGNGIGEPVANYKKPDVSKAYTPEFPATSDEFDSKNLGFQWQWNHNPIDKNRSLLQKKGHLSLTAAKADDNKNAPNTLTQKMVGNSGTVTTRMATKDLADGQKAGLCLVGQNIHEVGVIKKGDRLYFYASNKGEAVTGPEVNREYVYLKMDINLKGSTVLSYSTDGKAYILIGTNCEIANSNYWKGARPALFSYNEVQEGGTAHFDWFHYTFE</sequence>
<feature type="active site" description="Proton acceptor" evidence="4">
    <location>
        <position position="44"/>
    </location>
</feature>
<dbReference type="Gene3D" id="2.60.120.200">
    <property type="match status" value="1"/>
</dbReference>
<evidence type="ECO:0000256" key="3">
    <source>
        <dbReference type="ARBA" id="ARBA00023295"/>
    </source>
</evidence>
<feature type="site" description="Important for catalytic activity, responsible for pKa modulation of the active site Glu and correct orientation of both the proton donor and substrate" evidence="5">
    <location>
        <position position="152"/>
    </location>
</feature>
<evidence type="ECO:0000313" key="9">
    <source>
        <dbReference type="Proteomes" id="UP000037755"/>
    </source>
</evidence>
<dbReference type="InterPro" id="IPR006710">
    <property type="entry name" value="Glyco_hydro_43"/>
</dbReference>
<dbReference type="SUPFAM" id="SSF49899">
    <property type="entry name" value="Concanavalin A-like lectins/glucanases"/>
    <property type="match status" value="1"/>
</dbReference>
<accession>A0A0M8MJ08</accession>
<dbReference type="InterPro" id="IPR013320">
    <property type="entry name" value="ConA-like_dom_sf"/>
</dbReference>
<dbReference type="Proteomes" id="UP000037755">
    <property type="component" value="Unassembled WGS sequence"/>
</dbReference>
<dbReference type="EMBL" id="LIYD01000005">
    <property type="protein sequence ID" value="KOS07201.1"/>
    <property type="molecule type" value="Genomic_DNA"/>
</dbReference>
<dbReference type="PATRIC" id="fig|1202724.3.peg.3119"/>
<keyword evidence="3 6" id="KW-0326">Glycosidase</keyword>
<organism evidence="8 9">
    <name type="scientific">Flavobacterium akiainvivens</name>
    <dbReference type="NCBI Taxonomy" id="1202724"/>
    <lineage>
        <taxon>Bacteria</taxon>
        <taxon>Pseudomonadati</taxon>
        <taxon>Bacteroidota</taxon>
        <taxon>Flavobacteriia</taxon>
        <taxon>Flavobacteriales</taxon>
        <taxon>Flavobacteriaceae</taxon>
        <taxon>Flavobacterium</taxon>
    </lineage>
</organism>
<gene>
    <name evidence="8" type="ORF">AM493_15010</name>
</gene>
<comment type="similarity">
    <text evidence="1 6">Belongs to the glycosyl hydrolase 43 family.</text>
</comment>
<dbReference type="Pfam" id="PF04616">
    <property type="entry name" value="Glyco_hydro_43"/>
    <property type="match status" value="1"/>
</dbReference>
<evidence type="ECO:0000256" key="2">
    <source>
        <dbReference type="ARBA" id="ARBA00022801"/>
    </source>
</evidence>
<dbReference type="InterPro" id="IPR023296">
    <property type="entry name" value="Glyco_hydro_beta-prop_sf"/>
</dbReference>
<evidence type="ECO:0000256" key="1">
    <source>
        <dbReference type="ARBA" id="ARBA00009865"/>
    </source>
</evidence>
<evidence type="ECO:0000256" key="5">
    <source>
        <dbReference type="PIRSR" id="PIRSR606710-2"/>
    </source>
</evidence>
<evidence type="ECO:0000256" key="6">
    <source>
        <dbReference type="RuleBase" id="RU361187"/>
    </source>
</evidence>
<dbReference type="PANTHER" id="PTHR42812:SF12">
    <property type="entry name" value="BETA-XYLOSIDASE-RELATED"/>
    <property type="match status" value="1"/>
</dbReference>
<dbReference type="Gene3D" id="2.115.10.20">
    <property type="entry name" value="Glycosyl hydrolase domain, family 43"/>
    <property type="match status" value="1"/>
</dbReference>
<keyword evidence="2 6" id="KW-0378">Hydrolase</keyword>
<dbReference type="GO" id="GO:0005975">
    <property type="term" value="P:carbohydrate metabolic process"/>
    <property type="evidence" value="ECO:0007669"/>
    <property type="project" value="InterPro"/>
</dbReference>
<dbReference type="InterPro" id="IPR051795">
    <property type="entry name" value="Glycosyl_Hydrlase_43"/>
</dbReference>
<comment type="caution">
    <text evidence="8">The sequence shown here is derived from an EMBL/GenBank/DDBJ whole genome shotgun (WGS) entry which is preliminary data.</text>
</comment>
<evidence type="ECO:0000313" key="8">
    <source>
        <dbReference type="EMBL" id="KOS07201.1"/>
    </source>
</evidence>
<proteinExistence type="inferred from homology"/>
<dbReference type="OrthoDB" id="9801455at2"/>
<reference evidence="8 9" key="1">
    <citation type="submission" date="2015-08" db="EMBL/GenBank/DDBJ databases">
        <title>Whole genome sequence of Flavobacterium akiainvivens IK-1T, from decaying Wikstroemia oahuensis, an endemic Hawaiian shrub.</title>
        <authorList>
            <person name="Wan X."/>
            <person name="Hou S."/>
            <person name="Saito J."/>
            <person name="Donachie S."/>
        </authorList>
    </citation>
    <scope>NUCLEOTIDE SEQUENCE [LARGE SCALE GENOMIC DNA]</scope>
    <source>
        <strain evidence="8 9">IK-1</strain>
    </source>
</reference>
<dbReference type="AlphaFoldDB" id="A0A0M8MJ08"/>
<protein>
    <submittedName>
        <fullName evidence="8">Beta-xylosidase</fullName>
    </submittedName>
</protein>
<evidence type="ECO:0000259" key="7">
    <source>
        <dbReference type="Pfam" id="PF17851"/>
    </source>
</evidence>
<dbReference type="STRING" id="1202724.AM493_15010"/>
<dbReference type="CDD" id="cd09001">
    <property type="entry name" value="GH43_FsAxh1-like"/>
    <property type="match status" value="1"/>
</dbReference>
<dbReference type="PANTHER" id="PTHR42812">
    <property type="entry name" value="BETA-XYLOSIDASE"/>
    <property type="match status" value="1"/>
</dbReference>
<name>A0A0M8MJ08_9FLAO</name>
<dbReference type="InterPro" id="IPR041542">
    <property type="entry name" value="GH43_C2"/>
</dbReference>
<dbReference type="Pfam" id="PF17851">
    <property type="entry name" value="GH43_C2"/>
    <property type="match status" value="1"/>
</dbReference>
<feature type="active site" description="Proton donor" evidence="4">
    <location>
        <position position="201"/>
    </location>
</feature>